<name>A0A381VDU1_9ZZZZ</name>
<accession>A0A381VDU1</accession>
<dbReference type="EMBL" id="UINC01008342">
    <property type="protein sequence ID" value="SVA37563.1"/>
    <property type="molecule type" value="Genomic_DNA"/>
</dbReference>
<gene>
    <name evidence="1" type="ORF">METZ01_LOCUS90417</name>
</gene>
<dbReference type="AlphaFoldDB" id="A0A381VDU1"/>
<organism evidence="1">
    <name type="scientific">marine metagenome</name>
    <dbReference type="NCBI Taxonomy" id="408172"/>
    <lineage>
        <taxon>unclassified sequences</taxon>
        <taxon>metagenomes</taxon>
        <taxon>ecological metagenomes</taxon>
    </lineage>
</organism>
<protein>
    <recommendedName>
        <fullName evidence="2">Nucleoside 2-deoxyribosyltransferase</fullName>
    </recommendedName>
</protein>
<evidence type="ECO:0000313" key="1">
    <source>
        <dbReference type="EMBL" id="SVA37563.1"/>
    </source>
</evidence>
<sequence>MEYAPKEGSDWRKEMTGWLIDNLQHTVIDPVVESGKIIKDNDGGDYRDWKNSNPDKYKEFTRLLINRDLRAVIAESDYLICLWDESVLKGGGTHGEVTIAYFIGKPVYLVNHLPMKDLSGWIFSCATETLNSFDALKKALLKRYK</sequence>
<proteinExistence type="predicted"/>
<reference evidence="1" key="1">
    <citation type="submission" date="2018-05" db="EMBL/GenBank/DDBJ databases">
        <authorList>
            <person name="Lanie J.A."/>
            <person name="Ng W.-L."/>
            <person name="Kazmierczak K.M."/>
            <person name="Andrzejewski T.M."/>
            <person name="Davidsen T.M."/>
            <person name="Wayne K.J."/>
            <person name="Tettelin H."/>
            <person name="Glass J.I."/>
            <person name="Rusch D."/>
            <person name="Podicherti R."/>
            <person name="Tsui H.-C.T."/>
            <person name="Winkler M.E."/>
        </authorList>
    </citation>
    <scope>NUCLEOTIDE SEQUENCE</scope>
</reference>
<evidence type="ECO:0008006" key="2">
    <source>
        <dbReference type="Google" id="ProtNLM"/>
    </source>
</evidence>